<organism evidence="1 2">
    <name type="scientific">Holothuria leucospilota</name>
    <name type="common">Black long sea cucumber</name>
    <name type="synonym">Mertensiothuria leucospilota</name>
    <dbReference type="NCBI Taxonomy" id="206669"/>
    <lineage>
        <taxon>Eukaryota</taxon>
        <taxon>Metazoa</taxon>
        <taxon>Echinodermata</taxon>
        <taxon>Eleutherozoa</taxon>
        <taxon>Echinozoa</taxon>
        <taxon>Holothuroidea</taxon>
        <taxon>Aspidochirotacea</taxon>
        <taxon>Aspidochirotida</taxon>
        <taxon>Holothuriidae</taxon>
        <taxon>Holothuria</taxon>
    </lineage>
</organism>
<gene>
    <name evidence="1" type="ORF">HOLleu_10308</name>
</gene>
<dbReference type="SUPFAM" id="SSF49384">
    <property type="entry name" value="Carbohydrate-binding domain"/>
    <property type="match status" value="1"/>
</dbReference>
<dbReference type="Gene3D" id="2.60.40.290">
    <property type="match status" value="1"/>
</dbReference>
<reference evidence="1" key="1">
    <citation type="submission" date="2021-10" db="EMBL/GenBank/DDBJ databases">
        <title>Tropical sea cucumber genome reveals ecological adaptation and Cuvierian tubules defense mechanism.</title>
        <authorList>
            <person name="Chen T."/>
        </authorList>
    </citation>
    <scope>NUCLEOTIDE SEQUENCE</scope>
    <source>
        <strain evidence="1">Nanhai2018</strain>
        <tissue evidence="1">Muscle</tissue>
    </source>
</reference>
<dbReference type="AlphaFoldDB" id="A0A9Q1CEQ1"/>
<dbReference type="InterPro" id="IPR008965">
    <property type="entry name" value="CBM2/CBM3_carb-bd_dom_sf"/>
</dbReference>
<dbReference type="InterPro" id="IPR012291">
    <property type="entry name" value="CBM2_carb-bd_dom_sf"/>
</dbReference>
<protein>
    <submittedName>
        <fullName evidence="1">Uncharacterized protein</fullName>
    </submittedName>
</protein>
<dbReference type="GO" id="GO:0004553">
    <property type="term" value="F:hydrolase activity, hydrolyzing O-glycosyl compounds"/>
    <property type="evidence" value="ECO:0007669"/>
    <property type="project" value="InterPro"/>
</dbReference>
<comment type="caution">
    <text evidence="1">The sequence shown here is derived from an EMBL/GenBank/DDBJ whole genome shotgun (WGS) entry which is preliminary data.</text>
</comment>
<keyword evidence="2" id="KW-1185">Reference proteome</keyword>
<evidence type="ECO:0000313" key="2">
    <source>
        <dbReference type="Proteomes" id="UP001152320"/>
    </source>
</evidence>
<dbReference type="GO" id="GO:0030247">
    <property type="term" value="F:polysaccharide binding"/>
    <property type="evidence" value="ECO:0007669"/>
    <property type="project" value="InterPro"/>
</dbReference>
<sequence>MARRITNSTVHMLLVFSSLKITWSNILKMPAYKTAIGLIVVVIAATDYAGASADEQGIPLRTECRRTLSKTADQGESQSGNDEVPSFCLKTCESTTTIVNKWSGHFEGAMHIPITNEVTGEWTATIYFENEVNALQLWNAKFYDAHIEEALSIYIITNESWNPNLYAGTFLDDVGFIANIPDDQLPQPFYVQLYFQPSCHC</sequence>
<evidence type="ECO:0000313" key="1">
    <source>
        <dbReference type="EMBL" id="KAJ8043284.1"/>
    </source>
</evidence>
<accession>A0A9Q1CEQ1</accession>
<proteinExistence type="predicted"/>
<name>A0A9Q1CEQ1_HOLLE</name>
<dbReference type="EMBL" id="JAIZAY010000004">
    <property type="protein sequence ID" value="KAJ8043284.1"/>
    <property type="molecule type" value="Genomic_DNA"/>
</dbReference>
<dbReference type="Proteomes" id="UP001152320">
    <property type="component" value="Chromosome 4"/>
</dbReference>